<dbReference type="GO" id="GO:0032259">
    <property type="term" value="P:methylation"/>
    <property type="evidence" value="ECO:0007669"/>
    <property type="project" value="UniProtKB-KW"/>
</dbReference>
<evidence type="ECO:0000313" key="4">
    <source>
        <dbReference type="EMBL" id="PSL17992.1"/>
    </source>
</evidence>
<dbReference type="InterPro" id="IPR029063">
    <property type="entry name" value="SAM-dependent_MTases_sf"/>
</dbReference>
<evidence type="ECO:0000313" key="5">
    <source>
        <dbReference type="Proteomes" id="UP000240418"/>
    </source>
</evidence>
<dbReference type="PANTHER" id="PTHR13090">
    <property type="entry name" value="ARGININE-HYDROXYLASE NDUFAF5, MITOCHONDRIAL"/>
    <property type="match status" value="1"/>
</dbReference>
<dbReference type="GO" id="GO:0008757">
    <property type="term" value="F:S-adenosylmethionine-dependent methyltransferase activity"/>
    <property type="evidence" value="ECO:0007669"/>
    <property type="project" value="InterPro"/>
</dbReference>
<reference evidence="4 5" key="1">
    <citation type="submission" date="2018-03" db="EMBL/GenBank/DDBJ databases">
        <title>Genomic Encyclopedia of Archaeal and Bacterial Type Strains, Phase II (KMG-II): from individual species to whole genera.</title>
        <authorList>
            <person name="Goeker M."/>
        </authorList>
    </citation>
    <scope>NUCLEOTIDE SEQUENCE [LARGE SCALE GENOMIC DNA]</scope>
    <source>
        <strain evidence="4 5">DSM 100673</strain>
    </source>
</reference>
<dbReference type="Pfam" id="PF08241">
    <property type="entry name" value="Methyltransf_11"/>
    <property type="match status" value="1"/>
</dbReference>
<keyword evidence="5" id="KW-1185">Reference proteome</keyword>
<feature type="domain" description="Methyltransferase type 11" evidence="3">
    <location>
        <begin position="28"/>
        <end position="75"/>
    </location>
</feature>
<dbReference type="AlphaFoldDB" id="A0A2P8F8K6"/>
<evidence type="ECO:0000256" key="1">
    <source>
        <dbReference type="ARBA" id="ARBA00022603"/>
    </source>
</evidence>
<accession>A0A2P8F8K6</accession>
<dbReference type="EMBL" id="PYGJ01000013">
    <property type="protein sequence ID" value="PSL17992.1"/>
    <property type="molecule type" value="Genomic_DNA"/>
</dbReference>
<organism evidence="4 5">
    <name type="scientific">Shimia abyssi</name>
    <dbReference type="NCBI Taxonomy" id="1662395"/>
    <lineage>
        <taxon>Bacteria</taxon>
        <taxon>Pseudomonadati</taxon>
        <taxon>Pseudomonadota</taxon>
        <taxon>Alphaproteobacteria</taxon>
        <taxon>Rhodobacterales</taxon>
        <taxon>Roseobacteraceae</taxon>
    </lineage>
</organism>
<comment type="caution">
    <text evidence="4">The sequence shown here is derived from an EMBL/GenBank/DDBJ whole genome shotgun (WGS) entry which is preliminary data.</text>
</comment>
<dbReference type="Gene3D" id="3.40.50.150">
    <property type="entry name" value="Vaccinia Virus protein VP39"/>
    <property type="match status" value="1"/>
</dbReference>
<dbReference type="InterPro" id="IPR050602">
    <property type="entry name" value="Malonyl-ACP_OMT"/>
</dbReference>
<dbReference type="SUPFAM" id="SSF53335">
    <property type="entry name" value="S-adenosyl-L-methionine-dependent methyltransferases"/>
    <property type="match status" value="1"/>
</dbReference>
<proteinExistence type="predicted"/>
<evidence type="ECO:0000259" key="3">
    <source>
        <dbReference type="Pfam" id="PF08241"/>
    </source>
</evidence>
<dbReference type="InterPro" id="IPR013216">
    <property type="entry name" value="Methyltransf_11"/>
</dbReference>
<gene>
    <name evidence="4" type="ORF">CLV88_11363</name>
</gene>
<dbReference type="PANTHER" id="PTHR13090:SF1">
    <property type="entry name" value="ARGININE-HYDROXYLASE NDUFAF5, MITOCHONDRIAL"/>
    <property type="match status" value="1"/>
</dbReference>
<dbReference type="Proteomes" id="UP000240418">
    <property type="component" value="Unassembled WGS sequence"/>
</dbReference>
<name>A0A2P8F8K6_9RHOB</name>
<evidence type="ECO:0000256" key="2">
    <source>
        <dbReference type="ARBA" id="ARBA00022679"/>
    </source>
</evidence>
<keyword evidence="2 4" id="KW-0808">Transferase</keyword>
<keyword evidence="1 4" id="KW-0489">Methyltransferase</keyword>
<sequence length="232" mass="25271">MVNKSFTAPAIVTGFPEHWRVCVPGAKVVSDEDTLQLEQGAHDLIIHAMSLHWANDPVGQIIQCRRALKPDGLFMAVAFGGQTLNELRASLAQAEVEVTGGLSPRVVPMGEIRELGALLERAGLALPVADSLPLTATYETPWNLMKELRLMGETNALTGRQRTMTQRKLMIRAADIYVEEFMSFGRIPATFELIFLLGWAPSSDQPKPLRPGSATARLADVLGSSELKLPGD</sequence>
<protein>
    <submittedName>
        <fullName evidence="4">Methyltransferase family protein</fullName>
    </submittedName>
</protein>